<dbReference type="Proteomes" id="UP000657592">
    <property type="component" value="Unassembled WGS sequence"/>
</dbReference>
<sequence>MGILHYGSAATPIHIDDRALAHLKVVVVSKLRRSESFTVSWQHPEDDGPGRSTIWVHPSIPVRFEFDEPVAPELNREWIEELAHSANALGGITLIAEHVGPVEDICDDEDDASAKK</sequence>
<dbReference type="InterPro" id="IPR057204">
    <property type="entry name" value="DUF7882"/>
</dbReference>
<protein>
    <recommendedName>
        <fullName evidence="1">DUF7882 domain-containing protein</fullName>
    </recommendedName>
</protein>
<reference evidence="2" key="2">
    <citation type="submission" date="2020-09" db="EMBL/GenBank/DDBJ databases">
        <authorList>
            <person name="Sun Q."/>
            <person name="Zhou Y."/>
        </authorList>
    </citation>
    <scope>NUCLEOTIDE SEQUENCE</scope>
    <source>
        <strain evidence="2">CGMCC 1.15794</strain>
    </source>
</reference>
<evidence type="ECO:0000259" key="1">
    <source>
        <dbReference type="Pfam" id="PF25355"/>
    </source>
</evidence>
<feature type="domain" description="DUF7882" evidence="1">
    <location>
        <begin position="1"/>
        <end position="97"/>
    </location>
</feature>
<dbReference type="RefSeq" id="WP_188755598.1">
    <property type="nucleotide sequence ID" value="NZ_BMJY01000004.1"/>
</dbReference>
<gene>
    <name evidence="2" type="ORF">GCM10010921_14580</name>
</gene>
<keyword evidence="3" id="KW-1185">Reference proteome</keyword>
<accession>A0A917IEY8</accession>
<comment type="caution">
    <text evidence="2">The sequence shown here is derived from an EMBL/GenBank/DDBJ whole genome shotgun (WGS) entry which is preliminary data.</text>
</comment>
<organism evidence="2 3">
    <name type="scientific">Microbacterium album</name>
    <dbReference type="NCBI Taxonomy" id="2053191"/>
    <lineage>
        <taxon>Bacteria</taxon>
        <taxon>Bacillati</taxon>
        <taxon>Actinomycetota</taxon>
        <taxon>Actinomycetes</taxon>
        <taxon>Micrococcales</taxon>
        <taxon>Microbacteriaceae</taxon>
        <taxon>Microbacterium</taxon>
    </lineage>
</organism>
<evidence type="ECO:0000313" key="2">
    <source>
        <dbReference type="EMBL" id="GGH41788.1"/>
    </source>
</evidence>
<dbReference type="EMBL" id="BMJY01000004">
    <property type="protein sequence ID" value="GGH41788.1"/>
    <property type="molecule type" value="Genomic_DNA"/>
</dbReference>
<reference evidence="2" key="1">
    <citation type="journal article" date="2014" name="Int. J. Syst. Evol. Microbiol.">
        <title>Complete genome sequence of Corynebacterium casei LMG S-19264T (=DSM 44701T), isolated from a smear-ripened cheese.</title>
        <authorList>
            <consortium name="US DOE Joint Genome Institute (JGI-PGF)"/>
            <person name="Walter F."/>
            <person name="Albersmeier A."/>
            <person name="Kalinowski J."/>
            <person name="Ruckert C."/>
        </authorList>
    </citation>
    <scope>NUCLEOTIDE SEQUENCE</scope>
    <source>
        <strain evidence="2">CGMCC 1.15794</strain>
    </source>
</reference>
<name>A0A917IEY8_9MICO</name>
<dbReference type="Pfam" id="PF25355">
    <property type="entry name" value="DUF7882"/>
    <property type="match status" value="1"/>
</dbReference>
<proteinExistence type="predicted"/>
<evidence type="ECO:0000313" key="3">
    <source>
        <dbReference type="Proteomes" id="UP000657592"/>
    </source>
</evidence>
<dbReference type="AlphaFoldDB" id="A0A917IEY8"/>